<gene>
    <name evidence="3" type="ORF">AGOR_G00018190</name>
</gene>
<evidence type="ECO:0000313" key="4">
    <source>
        <dbReference type="Proteomes" id="UP000829720"/>
    </source>
</evidence>
<organism evidence="3 4">
    <name type="scientific">Albula goreensis</name>
    <dbReference type="NCBI Taxonomy" id="1534307"/>
    <lineage>
        <taxon>Eukaryota</taxon>
        <taxon>Metazoa</taxon>
        <taxon>Chordata</taxon>
        <taxon>Craniata</taxon>
        <taxon>Vertebrata</taxon>
        <taxon>Euteleostomi</taxon>
        <taxon>Actinopterygii</taxon>
        <taxon>Neopterygii</taxon>
        <taxon>Teleostei</taxon>
        <taxon>Albuliformes</taxon>
        <taxon>Albulidae</taxon>
        <taxon>Albula</taxon>
    </lineage>
</organism>
<dbReference type="PANTHER" id="PTHR10697:SF5">
    <property type="entry name" value="EPENDYMIN-RELATED"/>
    <property type="match status" value="1"/>
</dbReference>
<sequence>MKSLISVSVCLLLAVTVVAQRPHPCKSPPLMVGGVTVMYPKGQVFAAERFSYDAFGERIRVRAGGVEHNKTFHVDLLMLFREEVMYEISHRNRTCQKKPLKAPFQALEIPHDATLQAQVIIGSSSGPGQGLLVNNWMGKLPAKAGDYFLTYTEFGCIPITNLYHTTGNGYFLESFWDIVIGIEDPQEFFPPDFCDTSAPMDDKDTVTDFFEALLSTAN</sequence>
<evidence type="ECO:0008006" key="5">
    <source>
        <dbReference type="Google" id="ProtNLM"/>
    </source>
</evidence>
<dbReference type="AlphaFoldDB" id="A0A8T3E3U6"/>
<dbReference type="InterPro" id="IPR001299">
    <property type="entry name" value="Ependymin"/>
</dbReference>
<dbReference type="Pfam" id="PF00811">
    <property type="entry name" value="Ependymin"/>
    <property type="match status" value="1"/>
</dbReference>
<protein>
    <recommendedName>
        <fullName evidence="5">Ependymin</fullName>
    </recommendedName>
</protein>
<dbReference type="GO" id="GO:0005764">
    <property type="term" value="C:lysosome"/>
    <property type="evidence" value="ECO:0007669"/>
    <property type="project" value="TreeGrafter"/>
</dbReference>
<dbReference type="PANTHER" id="PTHR10697">
    <property type="entry name" value="MAMMALIAN EPENDYMIN-RELATED PROTEIN 1"/>
    <property type="match status" value="1"/>
</dbReference>
<dbReference type="GO" id="GO:0005576">
    <property type="term" value="C:extracellular region"/>
    <property type="evidence" value="ECO:0007669"/>
    <property type="project" value="InterPro"/>
</dbReference>
<accession>A0A8T3E3U6</accession>
<proteinExistence type="inferred from homology"/>
<evidence type="ECO:0000256" key="2">
    <source>
        <dbReference type="SAM" id="SignalP"/>
    </source>
</evidence>
<dbReference type="SMART" id="SM00026">
    <property type="entry name" value="EPEND"/>
    <property type="match status" value="1"/>
</dbReference>
<name>A0A8T3E3U6_9TELE</name>
<evidence type="ECO:0000313" key="3">
    <source>
        <dbReference type="EMBL" id="KAI1902654.1"/>
    </source>
</evidence>
<dbReference type="Proteomes" id="UP000829720">
    <property type="component" value="Unassembled WGS sequence"/>
</dbReference>
<dbReference type="OrthoDB" id="6084362at2759"/>
<dbReference type="PRINTS" id="PR00317">
    <property type="entry name" value="EPENDYMIN"/>
</dbReference>
<feature type="signal peptide" evidence="2">
    <location>
        <begin position="1"/>
        <end position="19"/>
    </location>
</feature>
<dbReference type="EMBL" id="JAERUA010000002">
    <property type="protein sequence ID" value="KAI1902654.1"/>
    <property type="molecule type" value="Genomic_DNA"/>
</dbReference>
<evidence type="ECO:0000256" key="1">
    <source>
        <dbReference type="ARBA" id="ARBA00010771"/>
    </source>
</evidence>
<dbReference type="GO" id="GO:0005509">
    <property type="term" value="F:calcium ion binding"/>
    <property type="evidence" value="ECO:0007669"/>
    <property type="project" value="InterPro"/>
</dbReference>
<dbReference type="GO" id="GO:0007160">
    <property type="term" value="P:cell-matrix adhesion"/>
    <property type="evidence" value="ECO:0007669"/>
    <property type="project" value="InterPro"/>
</dbReference>
<reference evidence="3" key="1">
    <citation type="submission" date="2021-01" db="EMBL/GenBank/DDBJ databases">
        <authorList>
            <person name="Zahm M."/>
            <person name="Roques C."/>
            <person name="Cabau C."/>
            <person name="Klopp C."/>
            <person name="Donnadieu C."/>
            <person name="Jouanno E."/>
            <person name="Lampietro C."/>
            <person name="Louis A."/>
            <person name="Herpin A."/>
            <person name="Echchiki A."/>
            <person name="Berthelot C."/>
            <person name="Parey E."/>
            <person name="Roest-Crollius H."/>
            <person name="Braasch I."/>
            <person name="Postlethwait J."/>
            <person name="Bobe J."/>
            <person name="Montfort J."/>
            <person name="Bouchez O."/>
            <person name="Begum T."/>
            <person name="Mejri S."/>
            <person name="Adams A."/>
            <person name="Chen W.-J."/>
            <person name="Guiguen Y."/>
        </authorList>
    </citation>
    <scope>NUCLEOTIDE SEQUENCE</scope>
    <source>
        <tissue evidence="3">Blood</tissue>
    </source>
</reference>
<feature type="chain" id="PRO_5035785760" description="Ependymin" evidence="2">
    <location>
        <begin position="20"/>
        <end position="218"/>
    </location>
</feature>
<keyword evidence="2" id="KW-0732">Signal</keyword>
<comment type="similarity">
    <text evidence="1">Belongs to the ependymin family.</text>
</comment>
<comment type="caution">
    <text evidence="3">The sequence shown here is derived from an EMBL/GenBank/DDBJ whole genome shotgun (WGS) entry which is preliminary data.</text>
</comment>
<keyword evidence="4" id="KW-1185">Reference proteome</keyword>